<proteinExistence type="predicted"/>
<evidence type="ECO:0000313" key="2">
    <source>
        <dbReference type="Proteomes" id="UP000499080"/>
    </source>
</evidence>
<name>A0A4Y2E1P8_ARAVE</name>
<sequence length="145" mass="16413">MSLLDGKELLINEKESLPALTCGQSQKFSASLEPHEFVFFSEKLNYLELVRLQSKLCFCHSPHRSVTYSHVTSDLSHGNPRISLNLLFDGLTILGSVHRMFSFTSWTSTIIAKLFETADCIKHCLPRHIKLTNDLTLSFSSLKLL</sequence>
<dbReference type="EMBL" id="BGPR01000467">
    <property type="protein sequence ID" value="GBM21794.1"/>
    <property type="molecule type" value="Genomic_DNA"/>
</dbReference>
<dbReference type="Proteomes" id="UP000499080">
    <property type="component" value="Unassembled WGS sequence"/>
</dbReference>
<comment type="caution">
    <text evidence="1">The sequence shown here is derived from an EMBL/GenBank/DDBJ whole genome shotgun (WGS) entry which is preliminary data.</text>
</comment>
<organism evidence="1 2">
    <name type="scientific">Araneus ventricosus</name>
    <name type="common">Orbweaver spider</name>
    <name type="synonym">Epeira ventricosa</name>
    <dbReference type="NCBI Taxonomy" id="182803"/>
    <lineage>
        <taxon>Eukaryota</taxon>
        <taxon>Metazoa</taxon>
        <taxon>Ecdysozoa</taxon>
        <taxon>Arthropoda</taxon>
        <taxon>Chelicerata</taxon>
        <taxon>Arachnida</taxon>
        <taxon>Araneae</taxon>
        <taxon>Araneomorphae</taxon>
        <taxon>Entelegynae</taxon>
        <taxon>Araneoidea</taxon>
        <taxon>Araneidae</taxon>
        <taxon>Araneus</taxon>
    </lineage>
</organism>
<gene>
    <name evidence="1" type="ORF">AVEN_29234_1</name>
</gene>
<reference evidence="1 2" key="1">
    <citation type="journal article" date="2019" name="Sci. Rep.">
        <title>Orb-weaving spider Araneus ventricosus genome elucidates the spidroin gene catalogue.</title>
        <authorList>
            <person name="Kono N."/>
            <person name="Nakamura H."/>
            <person name="Ohtoshi R."/>
            <person name="Moran D.A.P."/>
            <person name="Shinohara A."/>
            <person name="Yoshida Y."/>
            <person name="Fujiwara M."/>
            <person name="Mori M."/>
            <person name="Tomita M."/>
            <person name="Arakawa K."/>
        </authorList>
    </citation>
    <scope>NUCLEOTIDE SEQUENCE [LARGE SCALE GENOMIC DNA]</scope>
</reference>
<evidence type="ECO:0000313" key="1">
    <source>
        <dbReference type="EMBL" id="GBM21794.1"/>
    </source>
</evidence>
<accession>A0A4Y2E1P8</accession>
<protein>
    <submittedName>
        <fullName evidence="1">Uncharacterized protein</fullName>
    </submittedName>
</protein>
<keyword evidence="2" id="KW-1185">Reference proteome</keyword>
<dbReference type="AlphaFoldDB" id="A0A4Y2E1P8"/>